<dbReference type="Ensembl" id="ENSGWIT00000032129.1">
    <property type="protein sequence ID" value="ENSGWIP00000029430.1"/>
    <property type="gene ID" value="ENSGWIG00000015372.1"/>
</dbReference>
<dbReference type="Proteomes" id="UP000694680">
    <property type="component" value="Chromosome 20"/>
</dbReference>
<proteinExistence type="predicted"/>
<reference evidence="2" key="1">
    <citation type="submission" date="2020-06" db="EMBL/GenBank/DDBJ databases">
        <authorList>
            <consortium name="Wellcome Sanger Institute Data Sharing"/>
        </authorList>
    </citation>
    <scope>NUCLEOTIDE SEQUENCE [LARGE SCALE GENOMIC DNA]</scope>
</reference>
<evidence type="ECO:0000256" key="1">
    <source>
        <dbReference type="SAM" id="MobiDB-lite"/>
    </source>
</evidence>
<dbReference type="InterPro" id="IPR043519">
    <property type="entry name" value="NT_sf"/>
</dbReference>
<accession>A0A8C5GFG7</accession>
<feature type="region of interest" description="Disordered" evidence="1">
    <location>
        <begin position="1"/>
        <end position="23"/>
    </location>
</feature>
<dbReference type="Gene3D" id="3.30.460.10">
    <property type="entry name" value="Beta Polymerase, domain 2"/>
    <property type="match status" value="1"/>
</dbReference>
<evidence type="ECO:0000313" key="3">
    <source>
        <dbReference type="Proteomes" id="UP000694680"/>
    </source>
</evidence>
<sequence length="111" mass="12513">MESVGSVSHWSMRPGPSVMRTHSTQEELKNVQNMVSHTERTLKVVSDCLDKHEKFSLEAIKNPPKMNIKSGKLLVNKCVDQNKVQKLSLLHDISQKKATFNTAGPKENMII</sequence>
<reference evidence="2" key="2">
    <citation type="submission" date="2025-08" db="UniProtKB">
        <authorList>
            <consortium name="Ensembl"/>
        </authorList>
    </citation>
    <scope>IDENTIFICATION</scope>
</reference>
<name>A0A8C5GFG7_GOUWI</name>
<keyword evidence="3" id="KW-1185">Reference proteome</keyword>
<dbReference type="AlphaFoldDB" id="A0A8C5GFG7"/>
<protein>
    <submittedName>
        <fullName evidence="2">Uncharacterized protein</fullName>
    </submittedName>
</protein>
<organism evidence="2 3">
    <name type="scientific">Gouania willdenowi</name>
    <name type="common">Blunt-snouted clingfish</name>
    <name type="synonym">Lepadogaster willdenowi</name>
    <dbReference type="NCBI Taxonomy" id="441366"/>
    <lineage>
        <taxon>Eukaryota</taxon>
        <taxon>Metazoa</taxon>
        <taxon>Chordata</taxon>
        <taxon>Craniata</taxon>
        <taxon>Vertebrata</taxon>
        <taxon>Euteleostomi</taxon>
        <taxon>Actinopterygii</taxon>
        <taxon>Neopterygii</taxon>
        <taxon>Teleostei</taxon>
        <taxon>Neoteleostei</taxon>
        <taxon>Acanthomorphata</taxon>
        <taxon>Ovalentaria</taxon>
        <taxon>Blenniimorphae</taxon>
        <taxon>Blenniiformes</taxon>
        <taxon>Gobiesocoidei</taxon>
        <taxon>Gobiesocidae</taxon>
        <taxon>Gobiesocinae</taxon>
        <taxon>Gouania</taxon>
    </lineage>
</organism>
<reference evidence="2" key="3">
    <citation type="submission" date="2025-09" db="UniProtKB">
        <authorList>
            <consortium name="Ensembl"/>
        </authorList>
    </citation>
    <scope>IDENTIFICATION</scope>
</reference>
<evidence type="ECO:0000313" key="2">
    <source>
        <dbReference type="Ensembl" id="ENSGWIP00000029430.1"/>
    </source>
</evidence>